<dbReference type="EMBL" id="FWZX01000008">
    <property type="protein sequence ID" value="SMF25405.1"/>
    <property type="molecule type" value="Genomic_DNA"/>
</dbReference>
<protein>
    <recommendedName>
        <fullName evidence="4">phosphoglycolate phosphatase</fullName>
        <ecNumber evidence="4">3.1.3.18</ecNumber>
    </recommendedName>
</protein>
<dbReference type="PANTHER" id="PTHR43434">
    <property type="entry name" value="PHOSPHOGLYCOLATE PHOSPHATASE"/>
    <property type="match status" value="1"/>
</dbReference>
<evidence type="ECO:0000256" key="2">
    <source>
        <dbReference type="ARBA" id="ARBA00004818"/>
    </source>
</evidence>
<dbReference type="STRING" id="560819.SAMN05428998_108165"/>
<dbReference type="InterPro" id="IPR036412">
    <property type="entry name" value="HAD-like_sf"/>
</dbReference>
<name>A0A1Y6BS80_9PROT</name>
<dbReference type="InterPro" id="IPR041492">
    <property type="entry name" value="HAD_2"/>
</dbReference>
<dbReference type="Pfam" id="PF13419">
    <property type="entry name" value="HAD_2"/>
    <property type="match status" value="1"/>
</dbReference>
<dbReference type="GO" id="GO:0005829">
    <property type="term" value="C:cytosol"/>
    <property type="evidence" value="ECO:0007669"/>
    <property type="project" value="TreeGrafter"/>
</dbReference>
<dbReference type="Gene3D" id="1.10.150.730">
    <property type="match status" value="1"/>
</dbReference>
<dbReference type="SUPFAM" id="SSF56784">
    <property type="entry name" value="HAD-like"/>
    <property type="match status" value="1"/>
</dbReference>
<reference evidence="5 6" key="1">
    <citation type="submission" date="2017-04" db="EMBL/GenBank/DDBJ databases">
        <authorList>
            <person name="Afonso C.L."/>
            <person name="Miller P.J."/>
            <person name="Scott M.A."/>
            <person name="Spackman E."/>
            <person name="Goraichik I."/>
            <person name="Dimitrov K.M."/>
            <person name="Suarez D.L."/>
            <person name="Swayne D.E."/>
        </authorList>
    </citation>
    <scope>NUCLEOTIDE SEQUENCE [LARGE SCALE GENOMIC DNA]</scope>
    <source>
        <strain evidence="5 6">USBA 355</strain>
    </source>
</reference>
<gene>
    <name evidence="5" type="ORF">SAMN05428998_108165</name>
</gene>
<proteinExistence type="inferred from homology"/>
<dbReference type="Proteomes" id="UP000192917">
    <property type="component" value="Unassembled WGS sequence"/>
</dbReference>
<dbReference type="InterPro" id="IPR050155">
    <property type="entry name" value="HAD-like_hydrolase_sf"/>
</dbReference>
<comment type="pathway">
    <text evidence="2">Organic acid metabolism; glycolate biosynthesis; glycolate from 2-phosphoglycolate: step 1/1.</text>
</comment>
<evidence type="ECO:0000256" key="1">
    <source>
        <dbReference type="ARBA" id="ARBA00000830"/>
    </source>
</evidence>
<evidence type="ECO:0000256" key="3">
    <source>
        <dbReference type="ARBA" id="ARBA00006171"/>
    </source>
</evidence>
<dbReference type="AlphaFoldDB" id="A0A1Y6BS80"/>
<dbReference type="InterPro" id="IPR023214">
    <property type="entry name" value="HAD_sf"/>
</dbReference>
<dbReference type="PANTHER" id="PTHR43434:SF1">
    <property type="entry name" value="PHOSPHOGLYCOLATE PHOSPHATASE"/>
    <property type="match status" value="1"/>
</dbReference>
<dbReference type="GO" id="GO:0006281">
    <property type="term" value="P:DNA repair"/>
    <property type="evidence" value="ECO:0007669"/>
    <property type="project" value="TreeGrafter"/>
</dbReference>
<dbReference type="SFLD" id="SFLDS00003">
    <property type="entry name" value="Haloacid_Dehalogenase"/>
    <property type="match status" value="1"/>
</dbReference>
<dbReference type="EC" id="3.1.3.18" evidence="4"/>
<sequence>MPLTAPKAILFDWDNTLVDTWAVIHHALAVTFEAFGRTPWTLEETRQRVRASARDAFPELFGDDTEAATELFYETFARDHLQGLAPRAGAPEALAALAARDDLWLGVVSNKTGRYLREEAEHLGWSRHFRRVVGALDAVRDKPAPDPVVMALAGSGLEPGPAVWFVGDTDIDMLCARNAGCTGLLIRDEAPGEGEFGAAPPHRHVATFEELLGLIA</sequence>
<comment type="catalytic activity">
    <reaction evidence="1">
        <text>2-phosphoglycolate + H2O = glycolate + phosphate</text>
        <dbReference type="Rhea" id="RHEA:14369"/>
        <dbReference type="ChEBI" id="CHEBI:15377"/>
        <dbReference type="ChEBI" id="CHEBI:29805"/>
        <dbReference type="ChEBI" id="CHEBI:43474"/>
        <dbReference type="ChEBI" id="CHEBI:58033"/>
        <dbReference type="EC" id="3.1.3.18"/>
    </reaction>
</comment>
<dbReference type="Gene3D" id="3.40.50.1000">
    <property type="entry name" value="HAD superfamily/HAD-like"/>
    <property type="match status" value="1"/>
</dbReference>
<dbReference type="SFLD" id="SFLDG01129">
    <property type="entry name" value="C1.5:_HAD__Beta-PGM__Phosphata"/>
    <property type="match status" value="1"/>
</dbReference>
<organism evidence="5 6">
    <name type="scientific">Tistlia consotensis USBA 355</name>
    <dbReference type="NCBI Taxonomy" id="560819"/>
    <lineage>
        <taxon>Bacteria</taxon>
        <taxon>Pseudomonadati</taxon>
        <taxon>Pseudomonadota</taxon>
        <taxon>Alphaproteobacteria</taxon>
        <taxon>Rhodospirillales</taxon>
        <taxon>Rhodovibrionaceae</taxon>
        <taxon>Tistlia</taxon>
    </lineage>
</organism>
<evidence type="ECO:0000313" key="6">
    <source>
        <dbReference type="Proteomes" id="UP000192917"/>
    </source>
</evidence>
<accession>A0A1Y6BS80</accession>
<dbReference type="RefSeq" id="WP_085123046.1">
    <property type="nucleotide sequence ID" value="NZ_FWZX01000008.1"/>
</dbReference>
<evidence type="ECO:0000256" key="4">
    <source>
        <dbReference type="ARBA" id="ARBA00013078"/>
    </source>
</evidence>
<evidence type="ECO:0000313" key="5">
    <source>
        <dbReference type="EMBL" id="SMF25405.1"/>
    </source>
</evidence>
<keyword evidence="6" id="KW-1185">Reference proteome</keyword>
<comment type="similarity">
    <text evidence="3">Belongs to the HAD-like hydrolase superfamily. CbbY/CbbZ/Gph/YieH family.</text>
</comment>
<dbReference type="GO" id="GO:0008967">
    <property type="term" value="F:phosphoglycolate phosphatase activity"/>
    <property type="evidence" value="ECO:0007669"/>
    <property type="project" value="UniProtKB-EC"/>
</dbReference>